<dbReference type="CDD" id="cd16325">
    <property type="entry name" value="LolA"/>
    <property type="match status" value="1"/>
</dbReference>
<dbReference type="InterPro" id="IPR029046">
    <property type="entry name" value="LolA/LolB/LppX"/>
</dbReference>
<dbReference type="Proteomes" id="UP000539710">
    <property type="component" value="Unassembled WGS sequence"/>
</dbReference>
<name>A0A7D7LVF5_9FLAO</name>
<evidence type="ECO:0000313" key="4">
    <source>
        <dbReference type="Proteomes" id="UP000515349"/>
    </source>
</evidence>
<evidence type="ECO:0000313" key="3">
    <source>
        <dbReference type="EMBL" id="QMS99593.1"/>
    </source>
</evidence>
<keyword evidence="5" id="KW-1185">Reference proteome</keyword>
<dbReference type="AlphaFoldDB" id="A0A7D7LVF5"/>
<reference evidence="3 4" key="1">
    <citation type="submission" date="2020-07" db="EMBL/GenBank/DDBJ databases">
        <title>Chryseobacterium sp.cx-624.</title>
        <authorList>
            <person name="Yang C."/>
        </authorList>
    </citation>
    <scope>NUCLEOTIDE SEQUENCE [LARGE SCALE GENOMIC DNA]</scope>
    <source>
        <strain evidence="4">cx-624</strain>
        <strain evidence="3">Cx-624</strain>
    </source>
</reference>
<dbReference type="EMBL" id="JACEUX010000002">
    <property type="protein sequence ID" value="MBA5247254.1"/>
    <property type="molecule type" value="Genomic_DNA"/>
</dbReference>
<evidence type="ECO:0000313" key="5">
    <source>
        <dbReference type="Proteomes" id="UP000539710"/>
    </source>
</evidence>
<reference evidence="2" key="3">
    <citation type="submission" date="2020-07" db="EMBL/GenBank/DDBJ databases">
        <authorList>
            <person name="Yang C."/>
        </authorList>
    </citation>
    <scope>NUCLEOTIDE SEQUENCE</scope>
    <source>
        <strain evidence="2">Cx-624</strain>
    </source>
</reference>
<keyword evidence="3" id="KW-0449">Lipoprotein</keyword>
<evidence type="ECO:0000313" key="2">
    <source>
        <dbReference type="EMBL" id="MBA5247254.1"/>
    </source>
</evidence>
<gene>
    <name evidence="3" type="ORF">H1R16_06695</name>
    <name evidence="2" type="ORF">H2507_08745</name>
</gene>
<organism evidence="3 4">
    <name type="scientific">Marnyiella aurantia</name>
    <dbReference type="NCBI Taxonomy" id="2758037"/>
    <lineage>
        <taxon>Bacteria</taxon>
        <taxon>Pseudomonadati</taxon>
        <taxon>Bacteroidota</taxon>
        <taxon>Flavobacteriia</taxon>
        <taxon>Flavobacteriales</taxon>
        <taxon>Weeksellaceae</taxon>
        <taxon>Marnyiella</taxon>
    </lineage>
</organism>
<dbReference type="Pfam" id="PF03548">
    <property type="entry name" value="LolA"/>
    <property type="match status" value="1"/>
</dbReference>
<accession>A0A7D7LVF5</accession>
<dbReference type="SUPFAM" id="SSF89392">
    <property type="entry name" value="Prokaryotic lipoproteins and lipoprotein localization factors"/>
    <property type="match status" value="1"/>
</dbReference>
<protein>
    <submittedName>
        <fullName evidence="3">Outer membrane lipoprotein carrier protein LolA</fullName>
    </submittedName>
</protein>
<evidence type="ECO:0000256" key="1">
    <source>
        <dbReference type="ARBA" id="ARBA00022729"/>
    </source>
</evidence>
<dbReference type="Proteomes" id="UP000515349">
    <property type="component" value="Chromosome"/>
</dbReference>
<dbReference type="KEGG" id="cbau:H1R16_06695"/>
<sequence>MNPAEIRQFTAKMSAESKKMKTLQASFVQTKKMDFLNKDLVTSGEMALQAPAMLSWRYTKPYKYSVIFKNGKMHINDQGKKSTHDAKSRNFQKLNKLIIGSANGNLLNDPDFTVSYFKNSSGNIARFIPKSAQLLKYIRQVDLHFASNQSVVSQVNMLEASGDTTTIVFKNTKVNAPVPASVFSL</sequence>
<dbReference type="Gene3D" id="2.50.20.10">
    <property type="entry name" value="Lipoprotein localisation LolA/LolB/LppX"/>
    <property type="match status" value="1"/>
</dbReference>
<reference evidence="5" key="2">
    <citation type="submission" date="2020-07" db="EMBL/GenBank/DDBJ databases">
        <title>Flavobacterium sp. xlx-214.</title>
        <authorList>
            <person name="Yang C."/>
        </authorList>
    </citation>
    <scope>NUCLEOTIDE SEQUENCE [LARGE SCALE GENOMIC DNA]</scope>
    <source>
        <strain evidence="5">CX-624</strain>
    </source>
</reference>
<dbReference type="PANTHER" id="PTHR35869">
    <property type="entry name" value="OUTER-MEMBRANE LIPOPROTEIN CARRIER PROTEIN"/>
    <property type="match status" value="1"/>
</dbReference>
<keyword evidence="1" id="KW-0732">Signal</keyword>
<proteinExistence type="predicted"/>
<dbReference type="InterPro" id="IPR004564">
    <property type="entry name" value="OM_lipoprot_carrier_LolA-like"/>
</dbReference>
<dbReference type="PANTHER" id="PTHR35869:SF1">
    <property type="entry name" value="OUTER-MEMBRANE LIPOPROTEIN CARRIER PROTEIN"/>
    <property type="match status" value="1"/>
</dbReference>
<dbReference type="EMBL" id="CP059472">
    <property type="protein sequence ID" value="QMS99593.1"/>
    <property type="molecule type" value="Genomic_DNA"/>
</dbReference>